<dbReference type="GO" id="GO:0016020">
    <property type="term" value="C:membrane"/>
    <property type="evidence" value="ECO:0007669"/>
    <property type="project" value="UniProtKB-SubCell"/>
</dbReference>
<feature type="transmembrane region" description="Helical" evidence="6">
    <location>
        <begin position="39"/>
        <end position="59"/>
    </location>
</feature>
<keyword evidence="4 6" id="KW-1133">Transmembrane helix</keyword>
<feature type="transmembrane region" description="Helical" evidence="6">
    <location>
        <begin position="461"/>
        <end position="479"/>
    </location>
</feature>
<reference evidence="8" key="1">
    <citation type="submission" date="2021-01" db="EMBL/GenBank/DDBJ databases">
        <authorList>
            <person name="Corre E."/>
            <person name="Pelletier E."/>
            <person name="Niang G."/>
            <person name="Scheremetjew M."/>
            <person name="Finn R."/>
            <person name="Kale V."/>
            <person name="Holt S."/>
            <person name="Cochrane G."/>
            <person name="Meng A."/>
            <person name="Brown T."/>
            <person name="Cohen L."/>
        </authorList>
    </citation>
    <scope>NUCLEOTIDE SEQUENCE</scope>
    <source>
        <strain evidence="8">CCMP325</strain>
    </source>
</reference>
<organism evidence="8">
    <name type="scientific">Hanusia phi</name>
    <dbReference type="NCBI Taxonomy" id="3032"/>
    <lineage>
        <taxon>Eukaryota</taxon>
        <taxon>Cryptophyceae</taxon>
        <taxon>Pyrenomonadales</taxon>
        <taxon>Geminigeraceae</taxon>
        <taxon>Hanusia</taxon>
    </lineage>
</organism>
<dbReference type="EMBL" id="HBEO01021778">
    <property type="protein sequence ID" value="CAD8491912.1"/>
    <property type="molecule type" value="Transcribed_RNA"/>
</dbReference>
<dbReference type="AlphaFoldDB" id="A0A7S0HRJ8"/>
<accession>A0A7S0HRJ8</accession>
<feature type="domain" description="Citrate transporter-like" evidence="7">
    <location>
        <begin position="221"/>
        <end position="581"/>
    </location>
</feature>
<feature type="transmembrane region" description="Helical" evidence="6">
    <location>
        <begin position="434"/>
        <end position="455"/>
    </location>
</feature>
<sequence>MPRNTPLLEFGCDNEEIAMEDENMFHEMRIPHPNFRWRLVQKLVPFLIIVAGFTIMGTIPRDFAYPRDGVPYMYLQSFGEEISGWPVTVKPQGAVIVHNTTMGNEVFDIKTMVPTTSLCVGSEPANESGVSLRIFHGSEMLFMRIVPYACERDYLEDIYTFDAQLIQDHNKNVSLSGFSFRIELNLNLTKETSVMFDVMEFGGFLGRHRAQIAAIILVCVYAAILSEVCQRALCTLLGAICSLTFLAMLRQAPHMKIAASWISETTLALLFGMMLMLHIISDTGVLESAAVEVARHTNGSPWRLLIALCLGTGFLSMFLPNLAVVSLIVPVTTSLCQISSLDPADYIIMESIFSGIGSAMTMLSNPPNVIIGQAFAREGINVDTFLDNVGIGCLITLPFLVVGMRFMFKAIYNSQGVQLDTVSLHQQYPIKDKAVLQASALILVSVIFAMFFSPIPGLDPSWFAFGGGLLLLLLVYPVNIIPIMQRMEWDAFLYLAGLFVLVEACTRLRLIDSMGRSLASFIALAPQAYTLPVAVVVILWVVTFMSAFLDTIPLCVALVKVVQVVARKLNLPVQPLAWALAFAASLGQNATIVGSANNVVAVTLSEKAGHPITSLQWMKIGVPCVLITQGVITCYMLVRYVEWEG</sequence>
<keyword evidence="5 6" id="KW-0472">Membrane</keyword>
<dbReference type="InterPro" id="IPR051475">
    <property type="entry name" value="Diverse_Ion_Transporter"/>
</dbReference>
<feature type="transmembrane region" description="Helical" evidence="6">
    <location>
        <begin position="531"/>
        <end position="559"/>
    </location>
</feature>
<evidence type="ECO:0000256" key="2">
    <source>
        <dbReference type="ARBA" id="ARBA00022448"/>
    </source>
</evidence>
<evidence type="ECO:0000256" key="1">
    <source>
        <dbReference type="ARBA" id="ARBA00004141"/>
    </source>
</evidence>
<evidence type="ECO:0000256" key="6">
    <source>
        <dbReference type="SAM" id="Phobius"/>
    </source>
</evidence>
<feature type="transmembrane region" description="Helical" evidence="6">
    <location>
        <begin position="301"/>
        <end position="331"/>
    </location>
</feature>
<evidence type="ECO:0000256" key="5">
    <source>
        <dbReference type="ARBA" id="ARBA00023136"/>
    </source>
</evidence>
<feature type="transmembrane region" description="Helical" evidence="6">
    <location>
        <begin position="389"/>
        <end position="408"/>
    </location>
</feature>
<evidence type="ECO:0000256" key="3">
    <source>
        <dbReference type="ARBA" id="ARBA00022692"/>
    </source>
</evidence>
<evidence type="ECO:0000256" key="4">
    <source>
        <dbReference type="ARBA" id="ARBA00022989"/>
    </source>
</evidence>
<evidence type="ECO:0000259" key="7">
    <source>
        <dbReference type="Pfam" id="PF03600"/>
    </source>
</evidence>
<dbReference type="Pfam" id="PF03600">
    <property type="entry name" value="CitMHS"/>
    <property type="match status" value="1"/>
</dbReference>
<keyword evidence="2" id="KW-0813">Transport</keyword>
<dbReference type="PANTHER" id="PTHR43568:SF1">
    <property type="entry name" value="P PROTEIN"/>
    <property type="match status" value="1"/>
</dbReference>
<name>A0A7S0HRJ8_9CRYP</name>
<dbReference type="GO" id="GO:0055085">
    <property type="term" value="P:transmembrane transport"/>
    <property type="evidence" value="ECO:0007669"/>
    <property type="project" value="InterPro"/>
</dbReference>
<proteinExistence type="predicted"/>
<feature type="transmembrane region" description="Helical" evidence="6">
    <location>
        <begin position="230"/>
        <end position="249"/>
    </location>
</feature>
<feature type="transmembrane region" description="Helical" evidence="6">
    <location>
        <begin position="491"/>
        <end position="511"/>
    </location>
</feature>
<feature type="transmembrane region" description="Helical" evidence="6">
    <location>
        <begin position="208"/>
        <end position="224"/>
    </location>
</feature>
<keyword evidence="3 6" id="KW-0812">Transmembrane</keyword>
<feature type="transmembrane region" description="Helical" evidence="6">
    <location>
        <begin position="261"/>
        <end position="281"/>
    </location>
</feature>
<protein>
    <recommendedName>
        <fullName evidence="7">Citrate transporter-like domain-containing protein</fullName>
    </recommendedName>
</protein>
<dbReference type="InterPro" id="IPR004680">
    <property type="entry name" value="Cit_transptr-like_dom"/>
</dbReference>
<dbReference type="PANTHER" id="PTHR43568">
    <property type="entry name" value="P PROTEIN"/>
    <property type="match status" value="1"/>
</dbReference>
<comment type="subcellular location">
    <subcellularLocation>
        <location evidence="1">Membrane</location>
        <topology evidence="1">Multi-pass membrane protein</topology>
    </subcellularLocation>
</comment>
<gene>
    <name evidence="8" type="ORF">HPHI1048_LOCUS14741</name>
</gene>
<evidence type="ECO:0000313" key="8">
    <source>
        <dbReference type="EMBL" id="CAD8491912.1"/>
    </source>
</evidence>